<feature type="region of interest" description="Disordered" evidence="1">
    <location>
        <begin position="173"/>
        <end position="228"/>
    </location>
</feature>
<protein>
    <recommendedName>
        <fullName evidence="2">C2 NT-type domain-containing protein</fullName>
    </recommendedName>
</protein>
<feature type="domain" description="C2 NT-type" evidence="2">
    <location>
        <begin position="6"/>
        <end position="142"/>
    </location>
</feature>
<feature type="compositionally biased region" description="Basic and acidic residues" evidence="1">
    <location>
        <begin position="219"/>
        <end position="228"/>
    </location>
</feature>
<accession>A0A1X0QSC8</accession>
<dbReference type="VEuPathDB" id="FungiDB:BCV72DRAFT_308898"/>
<sequence>MPFSNLFVSKHRKIDFSINITIQDLANVPLVSGIYHVKWKLKNAEHTSGSTSRSPIRDHSIFWGYPINTLAHLVISKDNILGPCELKLQVFQEIGGSKDVSFIGKLTVNLSEYAGSGLVSRRYLLDECKFNSTIKLSIRMDQVSESTTSYDTPPLKKQQAFIDIPTMIINERQAQSEQQSTSSSDNQEIKRSKSSSALPQYCRQVTPFHNTDDPSPTDLVDKLFKNKQ</sequence>
<evidence type="ECO:0000259" key="2">
    <source>
        <dbReference type="PROSITE" id="PS51840"/>
    </source>
</evidence>
<dbReference type="Proteomes" id="UP000242414">
    <property type="component" value="Unassembled WGS sequence"/>
</dbReference>
<dbReference type="OrthoDB" id="3365224at2759"/>
<dbReference type="AlphaFoldDB" id="A0A1X0QSC8"/>
<dbReference type="InterPro" id="IPR019448">
    <property type="entry name" value="NT-C2"/>
</dbReference>
<gene>
    <name evidence="3" type="ORF">BCV72DRAFT_308898</name>
</gene>
<organism evidence="3">
    <name type="scientific">Rhizopus microsporus var. microsporus</name>
    <dbReference type="NCBI Taxonomy" id="86635"/>
    <lineage>
        <taxon>Eukaryota</taxon>
        <taxon>Fungi</taxon>
        <taxon>Fungi incertae sedis</taxon>
        <taxon>Mucoromycota</taxon>
        <taxon>Mucoromycotina</taxon>
        <taxon>Mucoromycetes</taxon>
        <taxon>Mucorales</taxon>
        <taxon>Mucorineae</taxon>
        <taxon>Rhizopodaceae</taxon>
        <taxon>Rhizopus</taxon>
    </lineage>
</organism>
<proteinExistence type="predicted"/>
<evidence type="ECO:0000256" key="1">
    <source>
        <dbReference type="SAM" id="MobiDB-lite"/>
    </source>
</evidence>
<evidence type="ECO:0000313" key="3">
    <source>
        <dbReference type="EMBL" id="ORE02685.1"/>
    </source>
</evidence>
<dbReference type="PROSITE" id="PS51840">
    <property type="entry name" value="C2_NT"/>
    <property type="match status" value="1"/>
</dbReference>
<dbReference type="PANTHER" id="PTHR21456:SF1">
    <property type="entry name" value="C2 NT-TYPE DOMAIN-CONTAINING PROTEIN"/>
    <property type="match status" value="1"/>
</dbReference>
<feature type="compositionally biased region" description="Low complexity" evidence="1">
    <location>
        <begin position="173"/>
        <end position="186"/>
    </location>
</feature>
<name>A0A1X0QSC8_RHIZD</name>
<reference evidence="3" key="1">
    <citation type="journal article" date="2016" name="Proc. Natl. Acad. Sci. U.S.A.">
        <title>Lipid metabolic changes in an early divergent fungus govern the establishment of a mutualistic symbiosis with endobacteria.</title>
        <authorList>
            <person name="Lastovetsky O.A."/>
            <person name="Gaspar M.L."/>
            <person name="Mondo S.J."/>
            <person name="LaButti K.M."/>
            <person name="Sandor L."/>
            <person name="Grigoriev I.V."/>
            <person name="Henry S.A."/>
            <person name="Pawlowska T.E."/>
        </authorList>
    </citation>
    <scope>NUCLEOTIDE SEQUENCE [LARGE SCALE GENOMIC DNA]</scope>
    <source>
        <strain evidence="3">ATCC 52814</strain>
    </source>
</reference>
<dbReference type="PANTHER" id="PTHR21456">
    <property type="entry name" value="FAMILY WITH SEQUENCE SIMILARITY 102"/>
    <property type="match status" value="1"/>
</dbReference>
<dbReference type="EMBL" id="KV922037">
    <property type="protein sequence ID" value="ORE02685.1"/>
    <property type="molecule type" value="Genomic_DNA"/>
</dbReference>
<dbReference type="InterPro" id="IPR039931">
    <property type="entry name" value="EEIG1/2-like"/>
</dbReference>
<dbReference type="Pfam" id="PF10358">
    <property type="entry name" value="NT-C2"/>
    <property type="match status" value="1"/>
</dbReference>